<protein>
    <recommendedName>
        <fullName evidence="1">ZAD domain-containing protein</fullName>
    </recommendedName>
</protein>
<gene>
    <name evidence="2" type="ORF">LSINAPIS_LOCUS10982</name>
</gene>
<feature type="domain" description="ZAD" evidence="1">
    <location>
        <begin position="10"/>
        <end position="79"/>
    </location>
</feature>
<dbReference type="Proteomes" id="UP000324832">
    <property type="component" value="Unassembled WGS sequence"/>
</dbReference>
<keyword evidence="3" id="KW-1185">Reference proteome</keyword>
<evidence type="ECO:0000313" key="3">
    <source>
        <dbReference type="Proteomes" id="UP000324832"/>
    </source>
</evidence>
<dbReference type="EMBL" id="FZQP02004623">
    <property type="protein sequence ID" value="VVD00312.1"/>
    <property type="molecule type" value="Genomic_DNA"/>
</dbReference>
<dbReference type="Pfam" id="PF07776">
    <property type="entry name" value="zf-AD"/>
    <property type="match status" value="1"/>
</dbReference>
<evidence type="ECO:0000313" key="2">
    <source>
        <dbReference type="EMBL" id="VVD00312.1"/>
    </source>
</evidence>
<dbReference type="AlphaFoldDB" id="A0A5E4QRI9"/>
<name>A0A5E4QRI9_9NEOP</name>
<dbReference type="GO" id="GO:0005634">
    <property type="term" value="C:nucleus"/>
    <property type="evidence" value="ECO:0007669"/>
    <property type="project" value="InterPro"/>
</dbReference>
<evidence type="ECO:0000259" key="1">
    <source>
        <dbReference type="Pfam" id="PF07776"/>
    </source>
</evidence>
<proteinExistence type="predicted"/>
<accession>A0A5E4QRI9</accession>
<dbReference type="InterPro" id="IPR012934">
    <property type="entry name" value="Znf_AD"/>
</dbReference>
<organism evidence="2 3">
    <name type="scientific">Leptidea sinapis</name>
    <dbReference type="NCBI Taxonomy" id="189913"/>
    <lineage>
        <taxon>Eukaryota</taxon>
        <taxon>Metazoa</taxon>
        <taxon>Ecdysozoa</taxon>
        <taxon>Arthropoda</taxon>
        <taxon>Hexapoda</taxon>
        <taxon>Insecta</taxon>
        <taxon>Pterygota</taxon>
        <taxon>Neoptera</taxon>
        <taxon>Endopterygota</taxon>
        <taxon>Lepidoptera</taxon>
        <taxon>Glossata</taxon>
        <taxon>Ditrysia</taxon>
        <taxon>Papilionoidea</taxon>
        <taxon>Pieridae</taxon>
        <taxon>Dismorphiinae</taxon>
        <taxon>Leptidea</taxon>
    </lineage>
</organism>
<dbReference type="GO" id="GO:0008270">
    <property type="term" value="F:zinc ion binding"/>
    <property type="evidence" value="ECO:0007669"/>
    <property type="project" value="InterPro"/>
</dbReference>
<reference evidence="2 3" key="1">
    <citation type="submission" date="2017-07" db="EMBL/GenBank/DDBJ databases">
        <authorList>
            <person name="Talla V."/>
            <person name="Backstrom N."/>
        </authorList>
    </citation>
    <scope>NUCLEOTIDE SEQUENCE [LARGE SCALE GENOMIC DNA]</scope>
</reference>
<sequence>MSMQVENTEICEGCLSTDRKLTTIEQYYDLFLKIINEGTQIISTSKRLVMPHMCWECVAVLQNIHKFREKFKQANDYLNISN</sequence>